<keyword evidence="2" id="KW-1185">Reference proteome</keyword>
<organism evidence="1 2">
    <name type="scientific">Micromonospora halotolerans</name>
    <dbReference type="NCBI Taxonomy" id="709879"/>
    <lineage>
        <taxon>Bacteria</taxon>
        <taxon>Bacillati</taxon>
        <taxon>Actinomycetota</taxon>
        <taxon>Actinomycetes</taxon>
        <taxon>Micromonosporales</taxon>
        <taxon>Micromonosporaceae</taxon>
        <taxon>Micromonospora</taxon>
    </lineage>
</organism>
<dbReference type="EMBL" id="CP134876">
    <property type="protein sequence ID" value="WNM40911.1"/>
    <property type="molecule type" value="Genomic_DNA"/>
</dbReference>
<name>A0ABZ0A2R4_9ACTN</name>
<sequence length="238" mass="25625">MTLVERVRNLDFTLRAAVDEDQLRLKIGRLTDRARVVEDAADILERARIASEELRIVERKLPAGIRAVLVALHADLSNAREAISGAPLVGADDNFNKAVRKATDVATSASAALVDVWRSYRAGVEIPKVDEDFLHVLDRAGLDVAYLWATVENALARLSILAQLSLPRAGDVAALSQAVTSLQSAVEELGGLVPSGVRDFIVAASGTAGAPLHLLTDEVREFLTNTDLAARYRIRQGG</sequence>
<proteinExistence type="predicted"/>
<accession>A0ABZ0A2R4</accession>
<protein>
    <submittedName>
        <fullName evidence="1">Uncharacterized protein</fullName>
    </submittedName>
</protein>
<evidence type="ECO:0000313" key="1">
    <source>
        <dbReference type="EMBL" id="WNM40911.1"/>
    </source>
</evidence>
<dbReference type="RefSeq" id="WP_313722848.1">
    <property type="nucleotide sequence ID" value="NZ_CP134876.1"/>
</dbReference>
<dbReference type="Proteomes" id="UP001303001">
    <property type="component" value="Chromosome"/>
</dbReference>
<gene>
    <name evidence="1" type="ORF">RMN56_06050</name>
</gene>
<reference evidence="1 2" key="1">
    <citation type="submission" date="2023-09" db="EMBL/GenBank/DDBJ databases">
        <title>Micromonospora halotolerans DSM 45598 genome sequence.</title>
        <authorList>
            <person name="Mo P."/>
        </authorList>
    </citation>
    <scope>NUCLEOTIDE SEQUENCE [LARGE SCALE GENOMIC DNA]</scope>
    <source>
        <strain evidence="1 2">DSM 45598</strain>
    </source>
</reference>
<evidence type="ECO:0000313" key="2">
    <source>
        <dbReference type="Proteomes" id="UP001303001"/>
    </source>
</evidence>